<dbReference type="PANTHER" id="PTHR30032:SF4">
    <property type="entry name" value="AMIDASE ENHANCER"/>
    <property type="match status" value="1"/>
</dbReference>
<organism evidence="2 3">
    <name type="scientific">Salinibacillus kushneri</name>
    <dbReference type="NCBI Taxonomy" id="237682"/>
    <lineage>
        <taxon>Bacteria</taxon>
        <taxon>Bacillati</taxon>
        <taxon>Bacillota</taxon>
        <taxon>Bacilli</taxon>
        <taxon>Bacillales</taxon>
        <taxon>Bacillaceae</taxon>
        <taxon>Salinibacillus</taxon>
    </lineage>
</organism>
<proteinExistence type="predicted"/>
<evidence type="ECO:0000313" key="2">
    <source>
        <dbReference type="EMBL" id="SET93231.1"/>
    </source>
</evidence>
<dbReference type="GO" id="GO:0030435">
    <property type="term" value="P:sporulation resulting in formation of a cellular spore"/>
    <property type="evidence" value="ECO:0007669"/>
    <property type="project" value="InterPro"/>
</dbReference>
<sequence length="441" mass="50357">MISLAPLTKHNDKSILENKDMKKLWSISMFWLILLLPINALAEEEMVSVKLVNFIQDSAKLEIHLQGDYTTLTPLISLEKGGKYTLLVKKGKLFLIDDHGKHRLPKSITLIPKSYENNLIYINDRPYQGAMEFSIEKGKYIRPVNQLLLEDYLKGVVPFEVFSTWNLEALKAQSLAARTYALMHLNGEKQMNDTIQFQVYGGYSTFSKTNQAVEETKGEIITHNGNPITAFYSASNGGYTESNANVWGGEAINYYPVKSDPYDPERPWKFTLNKEQLPNNSFFWAWYSPDIWSHLQAKDEEITKTMEKWIEKKGYQDVKILAIPHFSIAEKRNESNRSVKGSITISFMHRILGMMMVDEISLEDVPLSKIRPMIGGSIFKSYLITSTKSTENAYIIKGKGYGHGVGMSQWGAQKMAEAGKNYKEIIEFYFPGTDITQVYKK</sequence>
<dbReference type="AlphaFoldDB" id="A0A1I0I990"/>
<reference evidence="3" key="1">
    <citation type="submission" date="2016-10" db="EMBL/GenBank/DDBJ databases">
        <authorList>
            <person name="Varghese N."/>
            <person name="Submissions S."/>
        </authorList>
    </citation>
    <scope>NUCLEOTIDE SEQUENCE [LARGE SCALE GENOMIC DNA]</scope>
    <source>
        <strain evidence="3">CGMCC 1.3566</strain>
    </source>
</reference>
<dbReference type="GO" id="GO:0030288">
    <property type="term" value="C:outer membrane-bounded periplasmic space"/>
    <property type="evidence" value="ECO:0007669"/>
    <property type="project" value="TreeGrafter"/>
</dbReference>
<accession>A0A1I0I990</accession>
<dbReference type="Proteomes" id="UP000199095">
    <property type="component" value="Unassembled WGS sequence"/>
</dbReference>
<name>A0A1I0I990_9BACI</name>
<feature type="domain" description="Sporulation stage II protein D amidase enhancer LytB N-terminal" evidence="1">
    <location>
        <begin position="140"/>
        <end position="223"/>
    </location>
</feature>
<dbReference type="Pfam" id="PF08486">
    <property type="entry name" value="SpoIID"/>
    <property type="match status" value="1"/>
</dbReference>
<evidence type="ECO:0000313" key="3">
    <source>
        <dbReference type="Proteomes" id="UP000199095"/>
    </source>
</evidence>
<gene>
    <name evidence="2" type="ORF">SAMN05421676_11159</name>
</gene>
<keyword evidence="3" id="KW-1185">Reference proteome</keyword>
<protein>
    <submittedName>
        <fullName evidence="2">SpoIID/LytB domain protein</fullName>
    </submittedName>
</protein>
<dbReference type="STRING" id="237682.SAMN05421676_11159"/>
<dbReference type="InterPro" id="IPR051922">
    <property type="entry name" value="Bact_Sporulation_Assoc"/>
</dbReference>
<evidence type="ECO:0000259" key="1">
    <source>
        <dbReference type="Pfam" id="PF08486"/>
    </source>
</evidence>
<dbReference type="NCBIfam" id="TIGR02669">
    <property type="entry name" value="SpoIID_LytB"/>
    <property type="match status" value="1"/>
</dbReference>
<dbReference type="InterPro" id="IPR013486">
    <property type="entry name" value="SpoIID/LytB"/>
</dbReference>
<dbReference type="PANTHER" id="PTHR30032">
    <property type="entry name" value="N-ACETYLMURAMOYL-L-ALANINE AMIDASE-RELATED"/>
    <property type="match status" value="1"/>
</dbReference>
<dbReference type="EMBL" id="FOHJ01000011">
    <property type="protein sequence ID" value="SET93231.1"/>
    <property type="molecule type" value="Genomic_DNA"/>
</dbReference>
<dbReference type="InterPro" id="IPR013693">
    <property type="entry name" value="SpoIID/LytB_N"/>
</dbReference>